<reference evidence="2 3" key="1">
    <citation type="submission" date="2019-07" db="EMBL/GenBank/DDBJ databases">
        <title>Genome sequencing for Formosa sp. PS13.</title>
        <authorList>
            <person name="Park S.-J."/>
        </authorList>
    </citation>
    <scope>NUCLEOTIDE SEQUENCE [LARGE SCALE GENOMIC DNA]</scope>
    <source>
        <strain evidence="2 3">PS13</strain>
    </source>
</reference>
<dbReference type="Proteomes" id="UP000319209">
    <property type="component" value="Chromosome"/>
</dbReference>
<feature type="signal peptide" evidence="1">
    <location>
        <begin position="1"/>
        <end position="19"/>
    </location>
</feature>
<evidence type="ECO:0000313" key="3">
    <source>
        <dbReference type="Proteomes" id="UP000319209"/>
    </source>
</evidence>
<evidence type="ECO:0008006" key="4">
    <source>
        <dbReference type="Google" id="ProtNLM"/>
    </source>
</evidence>
<proteinExistence type="predicted"/>
<feature type="chain" id="PRO_5021740457" description="Porin family protein" evidence="1">
    <location>
        <begin position="20"/>
        <end position="160"/>
    </location>
</feature>
<organism evidence="2 3">
    <name type="scientific">Formosa sediminum</name>
    <dbReference type="NCBI Taxonomy" id="2594004"/>
    <lineage>
        <taxon>Bacteria</taxon>
        <taxon>Pseudomonadati</taxon>
        <taxon>Bacteroidota</taxon>
        <taxon>Flavobacteriia</taxon>
        <taxon>Flavobacteriales</taxon>
        <taxon>Flavobacteriaceae</taxon>
        <taxon>Formosa</taxon>
    </lineage>
</organism>
<dbReference type="OrthoDB" id="1492374at2"/>
<dbReference type="RefSeq" id="WP_143382367.1">
    <property type="nucleotide sequence ID" value="NZ_CP041637.1"/>
</dbReference>
<dbReference type="KEGG" id="fop:FNB79_16285"/>
<dbReference type="AlphaFoldDB" id="A0A516GVA5"/>
<keyword evidence="3" id="KW-1185">Reference proteome</keyword>
<sequence>MKKLILLFLAFASFTVSHAQSDWIKIGVHAGSPLGDTSDTSSFVLGVDVKYQFLNTNSYAIGISTGYSNYFGEDEFDDFGIIPIAGLFRYYPTKHFFLGADLGYGIFTDDNYGDNGFYYRPEMGFHNDKWNVYGFYQGISSGEFSPASVGIGISYNIIRS</sequence>
<accession>A0A516GVA5</accession>
<evidence type="ECO:0000256" key="1">
    <source>
        <dbReference type="SAM" id="SignalP"/>
    </source>
</evidence>
<protein>
    <recommendedName>
        <fullName evidence="4">Porin family protein</fullName>
    </recommendedName>
</protein>
<dbReference type="EMBL" id="CP041637">
    <property type="protein sequence ID" value="QDO95461.1"/>
    <property type="molecule type" value="Genomic_DNA"/>
</dbReference>
<keyword evidence="1" id="KW-0732">Signal</keyword>
<evidence type="ECO:0000313" key="2">
    <source>
        <dbReference type="EMBL" id="QDO95461.1"/>
    </source>
</evidence>
<name>A0A516GVA5_9FLAO</name>
<gene>
    <name evidence="2" type="ORF">FNB79_16285</name>
</gene>